<gene>
    <name evidence="1" type="ORF">GCM10012280_55930</name>
</gene>
<keyword evidence="2" id="KW-1185">Reference proteome</keyword>
<evidence type="ECO:0000313" key="1">
    <source>
        <dbReference type="EMBL" id="GGO96440.1"/>
    </source>
</evidence>
<accession>A0A917ZVV5</accession>
<comment type="caution">
    <text evidence="1">The sequence shown here is derived from an EMBL/GenBank/DDBJ whole genome shotgun (WGS) entry which is preliminary data.</text>
</comment>
<name>A0A917ZVV5_9ACTN</name>
<reference evidence="1" key="2">
    <citation type="submission" date="2020-09" db="EMBL/GenBank/DDBJ databases">
        <authorList>
            <person name="Sun Q."/>
            <person name="Zhou Y."/>
        </authorList>
    </citation>
    <scope>NUCLEOTIDE SEQUENCE</scope>
    <source>
        <strain evidence="1">CGMCC 4.7201</strain>
    </source>
</reference>
<evidence type="ECO:0000313" key="2">
    <source>
        <dbReference type="Proteomes" id="UP000641932"/>
    </source>
</evidence>
<proteinExistence type="predicted"/>
<organism evidence="1 2">
    <name type="scientific">Wenjunlia tyrosinilytica</name>
    <dbReference type="NCBI Taxonomy" id="1544741"/>
    <lineage>
        <taxon>Bacteria</taxon>
        <taxon>Bacillati</taxon>
        <taxon>Actinomycetota</taxon>
        <taxon>Actinomycetes</taxon>
        <taxon>Kitasatosporales</taxon>
        <taxon>Streptomycetaceae</taxon>
        <taxon>Wenjunlia</taxon>
    </lineage>
</organism>
<dbReference type="AlphaFoldDB" id="A0A917ZVV5"/>
<protein>
    <submittedName>
        <fullName evidence="1">Uncharacterized protein</fullName>
    </submittedName>
</protein>
<dbReference type="Proteomes" id="UP000641932">
    <property type="component" value="Unassembled WGS sequence"/>
</dbReference>
<sequence length="70" mass="7086">MRSRGDPEVSLGSVGGAVLRGRLCAGAVAHGPGAGPAPDLRQAGFTDVHAVWARGGNGHEPLVLAHRPEL</sequence>
<dbReference type="EMBL" id="BMMS01000029">
    <property type="protein sequence ID" value="GGO96440.1"/>
    <property type="molecule type" value="Genomic_DNA"/>
</dbReference>
<reference evidence="1" key="1">
    <citation type="journal article" date="2014" name="Int. J. Syst. Evol. Microbiol.">
        <title>Complete genome sequence of Corynebacterium casei LMG S-19264T (=DSM 44701T), isolated from a smear-ripened cheese.</title>
        <authorList>
            <consortium name="US DOE Joint Genome Institute (JGI-PGF)"/>
            <person name="Walter F."/>
            <person name="Albersmeier A."/>
            <person name="Kalinowski J."/>
            <person name="Ruckert C."/>
        </authorList>
    </citation>
    <scope>NUCLEOTIDE SEQUENCE</scope>
    <source>
        <strain evidence="1">CGMCC 4.7201</strain>
    </source>
</reference>